<dbReference type="Gene3D" id="1.10.630.10">
    <property type="entry name" value="Cytochrome P450"/>
    <property type="match status" value="1"/>
</dbReference>
<evidence type="ECO:0000313" key="15">
    <source>
        <dbReference type="Proteomes" id="UP000504609"/>
    </source>
</evidence>
<dbReference type="GO" id="GO:0016709">
    <property type="term" value="F:oxidoreductase activity, acting on paired donors, with incorporation or reduction of molecular oxygen, NAD(P)H as one donor, and incorporation of one atom of oxygen"/>
    <property type="evidence" value="ECO:0007669"/>
    <property type="project" value="TreeGrafter"/>
</dbReference>
<dbReference type="Pfam" id="PF00067">
    <property type="entry name" value="p450"/>
    <property type="match status" value="1"/>
</dbReference>
<dbReference type="InterPro" id="IPR051103">
    <property type="entry name" value="Plant_metabolite_P450s"/>
</dbReference>
<protein>
    <submittedName>
        <fullName evidence="16">Cytochrome P450 89A2-like</fullName>
    </submittedName>
</protein>
<evidence type="ECO:0000256" key="6">
    <source>
        <dbReference type="ARBA" id="ARBA00022723"/>
    </source>
</evidence>
<evidence type="ECO:0000256" key="10">
    <source>
        <dbReference type="ARBA" id="ARBA00023033"/>
    </source>
</evidence>
<evidence type="ECO:0000256" key="7">
    <source>
        <dbReference type="ARBA" id="ARBA00022989"/>
    </source>
</evidence>
<dbReference type="SUPFAM" id="SSF48264">
    <property type="entry name" value="Cytochrome P450"/>
    <property type="match status" value="1"/>
</dbReference>
<comment type="cofactor">
    <cofactor evidence="1 12">
        <name>heme</name>
        <dbReference type="ChEBI" id="CHEBI:30413"/>
    </cofactor>
</comment>
<dbReference type="InterPro" id="IPR017972">
    <property type="entry name" value="Cyt_P450_CS"/>
</dbReference>
<feature type="transmembrane region" description="Helical" evidence="14">
    <location>
        <begin position="6"/>
        <end position="24"/>
    </location>
</feature>
<keyword evidence="7 14" id="KW-1133">Transmembrane helix</keyword>
<sequence length="517" mass="59691">MNWIVFIIVSIFISFLVKLVLFPLRSGPYKLPPGPTAFPILTNFIWLRQSPLAIESVLRSFVAKYGPIITIHVGPSPAIIIADRSIVHKALVQNGAIFADRPRALSINRITASGNLDNITSAPYSPTWRLLRRNLAGVMLHPSRVRAYSRVRKRVLDILVTRLETRQESDTLVVQHFQFATFCLLALMCFGDELNETQILEIHQVQREIVVNLQRFLILNLWPKLMKILLRKRWKEYLQLKNKQHEVLIPVIKAREKVKHEITKEGEEKEENLVSYVDTLIDLQLIDQKRKLNNEEIVNLCSEFLNAGTDTTTTTLQWIMANLVKNPQIQQKLFEEIDGIMKSSTTRHELREEEVKEEDLGKLPYLKAVILEGLRRHPPGHFILPHAVKEDTTLENYFIPKNGTVNIMSGDMGWDPEVWEDPMTFKPERFVSGDGEALSTMFDITGSKEIKMMPFGVGRRICPGYGLAMLHLEYFVANLVWRFEWKAVEGDEVDLSEKMEFTIWMKNPLKAQLRPRF</sequence>
<evidence type="ECO:0000256" key="12">
    <source>
        <dbReference type="PIRSR" id="PIRSR602401-1"/>
    </source>
</evidence>
<comment type="similarity">
    <text evidence="3 13">Belongs to the cytochrome P450 family.</text>
</comment>
<dbReference type="RefSeq" id="XP_022922304.1">
    <property type="nucleotide sequence ID" value="XM_023066536.1"/>
</dbReference>
<keyword evidence="15" id="KW-1185">Reference proteome</keyword>
<evidence type="ECO:0000256" key="3">
    <source>
        <dbReference type="ARBA" id="ARBA00010617"/>
    </source>
</evidence>
<gene>
    <name evidence="16" type="primary">LOC111430325</name>
</gene>
<evidence type="ECO:0000256" key="5">
    <source>
        <dbReference type="ARBA" id="ARBA00022692"/>
    </source>
</evidence>
<dbReference type="PRINTS" id="PR00385">
    <property type="entry name" value="P450"/>
</dbReference>
<dbReference type="PANTHER" id="PTHR24298:SF800">
    <property type="entry name" value="CYTOCHROME P450 89A2-RELATED"/>
    <property type="match status" value="1"/>
</dbReference>
<dbReference type="SMR" id="A0A6J1E305"/>
<evidence type="ECO:0000256" key="11">
    <source>
        <dbReference type="ARBA" id="ARBA00023136"/>
    </source>
</evidence>
<reference evidence="16" key="1">
    <citation type="submission" date="2025-08" db="UniProtKB">
        <authorList>
            <consortium name="RefSeq"/>
        </authorList>
    </citation>
    <scope>IDENTIFICATION</scope>
    <source>
        <tissue evidence="16">Young leaves</tissue>
    </source>
</reference>
<dbReference type="GO" id="GO:0005506">
    <property type="term" value="F:iron ion binding"/>
    <property type="evidence" value="ECO:0007669"/>
    <property type="project" value="InterPro"/>
</dbReference>
<keyword evidence="11 14" id="KW-0472">Membrane</keyword>
<dbReference type="CDD" id="cd11075">
    <property type="entry name" value="CYP77_89"/>
    <property type="match status" value="1"/>
</dbReference>
<evidence type="ECO:0000256" key="9">
    <source>
        <dbReference type="ARBA" id="ARBA00023004"/>
    </source>
</evidence>
<evidence type="ECO:0000256" key="2">
    <source>
        <dbReference type="ARBA" id="ARBA00004167"/>
    </source>
</evidence>
<dbReference type="PANTHER" id="PTHR24298">
    <property type="entry name" value="FLAVONOID 3'-MONOOXYGENASE-RELATED"/>
    <property type="match status" value="1"/>
</dbReference>
<evidence type="ECO:0000256" key="14">
    <source>
        <dbReference type="SAM" id="Phobius"/>
    </source>
</evidence>
<dbReference type="GO" id="GO:0016020">
    <property type="term" value="C:membrane"/>
    <property type="evidence" value="ECO:0007669"/>
    <property type="project" value="UniProtKB-SubCell"/>
</dbReference>
<organism evidence="15 16">
    <name type="scientific">Cucurbita moschata</name>
    <name type="common">Winter crookneck squash</name>
    <name type="synonym">Cucurbita pepo var. moschata</name>
    <dbReference type="NCBI Taxonomy" id="3662"/>
    <lineage>
        <taxon>Eukaryota</taxon>
        <taxon>Viridiplantae</taxon>
        <taxon>Streptophyta</taxon>
        <taxon>Embryophyta</taxon>
        <taxon>Tracheophyta</taxon>
        <taxon>Spermatophyta</taxon>
        <taxon>Magnoliopsida</taxon>
        <taxon>eudicotyledons</taxon>
        <taxon>Gunneridae</taxon>
        <taxon>Pentapetalae</taxon>
        <taxon>rosids</taxon>
        <taxon>fabids</taxon>
        <taxon>Cucurbitales</taxon>
        <taxon>Cucurbitaceae</taxon>
        <taxon>Cucurbiteae</taxon>
        <taxon>Cucurbita</taxon>
    </lineage>
</organism>
<keyword evidence="8 13" id="KW-0560">Oxidoreductase</keyword>
<dbReference type="GO" id="GO:0020037">
    <property type="term" value="F:heme binding"/>
    <property type="evidence" value="ECO:0007669"/>
    <property type="project" value="InterPro"/>
</dbReference>
<dbReference type="PROSITE" id="PS00086">
    <property type="entry name" value="CYTOCHROME_P450"/>
    <property type="match status" value="1"/>
</dbReference>
<keyword evidence="9 12" id="KW-0408">Iron</keyword>
<evidence type="ECO:0000256" key="8">
    <source>
        <dbReference type="ARBA" id="ARBA00023002"/>
    </source>
</evidence>
<dbReference type="InterPro" id="IPR002401">
    <property type="entry name" value="Cyt_P450_E_grp-I"/>
</dbReference>
<name>A0A6J1E305_CUCMO</name>
<proteinExistence type="inferred from homology"/>
<keyword evidence="10 13" id="KW-0503">Monooxygenase</keyword>
<dbReference type="InterPro" id="IPR036396">
    <property type="entry name" value="Cyt_P450_sf"/>
</dbReference>
<dbReference type="GeneID" id="111430325"/>
<keyword evidence="6 12" id="KW-0479">Metal-binding</keyword>
<accession>A0A6J1E305</accession>
<keyword evidence="4 12" id="KW-0349">Heme</keyword>
<evidence type="ECO:0000313" key="16">
    <source>
        <dbReference type="RefSeq" id="XP_022922304.1"/>
    </source>
</evidence>
<keyword evidence="5 14" id="KW-0812">Transmembrane</keyword>
<dbReference type="InterPro" id="IPR001128">
    <property type="entry name" value="Cyt_P450"/>
</dbReference>
<dbReference type="KEGG" id="cmos:111430325"/>
<feature type="binding site" description="axial binding residue" evidence="12">
    <location>
        <position position="462"/>
    </location>
    <ligand>
        <name>heme</name>
        <dbReference type="ChEBI" id="CHEBI:30413"/>
    </ligand>
    <ligandPart>
        <name>Fe</name>
        <dbReference type="ChEBI" id="CHEBI:18248"/>
    </ligandPart>
</feature>
<evidence type="ECO:0000256" key="4">
    <source>
        <dbReference type="ARBA" id="ARBA00022617"/>
    </source>
</evidence>
<evidence type="ECO:0000256" key="13">
    <source>
        <dbReference type="RuleBase" id="RU000461"/>
    </source>
</evidence>
<dbReference type="Proteomes" id="UP000504609">
    <property type="component" value="Unplaced"/>
</dbReference>
<comment type="subcellular location">
    <subcellularLocation>
        <location evidence="2">Membrane</location>
        <topology evidence="2">Single-pass membrane protein</topology>
    </subcellularLocation>
</comment>
<dbReference type="AlphaFoldDB" id="A0A6J1E305"/>
<dbReference type="PRINTS" id="PR00463">
    <property type="entry name" value="EP450I"/>
</dbReference>
<evidence type="ECO:0000256" key="1">
    <source>
        <dbReference type="ARBA" id="ARBA00001971"/>
    </source>
</evidence>
<dbReference type="FunFam" id="1.10.630.10:FF:000012">
    <property type="entry name" value="Cytochrome P450 family protein"/>
    <property type="match status" value="1"/>
</dbReference>